<comment type="similarity">
    <text evidence="3">Belongs to the complex I NDUFA2 subunit family.</text>
</comment>
<feature type="domain" description="Ribosomal protein/NADH dehydrogenase" evidence="13">
    <location>
        <begin position="22"/>
        <end position="95"/>
    </location>
</feature>
<dbReference type="InterPro" id="IPR036249">
    <property type="entry name" value="Thioredoxin-like_sf"/>
</dbReference>
<evidence type="ECO:0000259" key="13">
    <source>
        <dbReference type="SMART" id="SM00916"/>
    </source>
</evidence>
<evidence type="ECO:0000256" key="2">
    <source>
        <dbReference type="ARBA" id="ARBA00004443"/>
    </source>
</evidence>
<evidence type="ECO:0000256" key="6">
    <source>
        <dbReference type="ARBA" id="ARBA00022660"/>
    </source>
</evidence>
<keyword evidence="5" id="KW-0813">Transport</keyword>
<evidence type="ECO:0000256" key="1">
    <source>
        <dbReference type="ARBA" id="ARBA00003195"/>
    </source>
</evidence>
<comment type="subcellular location">
    <subcellularLocation>
        <location evidence="2">Mitochondrion inner membrane</location>
        <topology evidence="2">Peripheral membrane protein</topology>
        <orientation evidence="2">Matrix side</orientation>
    </subcellularLocation>
</comment>
<evidence type="ECO:0000256" key="12">
    <source>
        <dbReference type="ARBA" id="ARBA00032513"/>
    </source>
</evidence>
<dbReference type="InterPro" id="IPR007741">
    <property type="entry name" value="Ribosomal_mL43/mS25/NADH_DH"/>
</dbReference>
<reference evidence="14 15" key="1">
    <citation type="submission" date="2022-05" db="EMBL/GenBank/DDBJ databases">
        <authorList>
            <consortium name="Genoscope - CEA"/>
            <person name="William W."/>
        </authorList>
    </citation>
    <scope>NUCLEOTIDE SEQUENCE [LARGE SCALE GENOMIC DNA]</scope>
</reference>
<evidence type="ECO:0000313" key="15">
    <source>
        <dbReference type="Proteomes" id="UP001159405"/>
    </source>
</evidence>
<dbReference type="Gene3D" id="3.40.30.10">
    <property type="entry name" value="Glutaredoxin"/>
    <property type="match status" value="1"/>
</dbReference>
<evidence type="ECO:0000256" key="7">
    <source>
        <dbReference type="ARBA" id="ARBA00022792"/>
    </source>
</evidence>
<dbReference type="SUPFAM" id="SSF52833">
    <property type="entry name" value="Thioredoxin-like"/>
    <property type="match status" value="1"/>
</dbReference>
<dbReference type="PIRSF" id="PIRSF005822">
    <property type="entry name" value="NDUA2"/>
    <property type="match status" value="1"/>
</dbReference>
<accession>A0ABN8NMM5</accession>
<keyword evidence="9" id="KW-0496">Mitochondrion</keyword>
<dbReference type="Pfam" id="PF05047">
    <property type="entry name" value="L51_S25_CI-B8"/>
    <property type="match status" value="1"/>
</dbReference>
<evidence type="ECO:0000256" key="3">
    <source>
        <dbReference type="ARBA" id="ARBA00008939"/>
    </source>
</evidence>
<dbReference type="InterPro" id="IPR016464">
    <property type="entry name" value="NADH_Ub_cplx-1_asu_su-2"/>
</dbReference>
<evidence type="ECO:0000256" key="9">
    <source>
        <dbReference type="ARBA" id="ARBA00023128"/>
    </source>
</evidence>
<dbReference type="PANTHER" id="PTHR12878">
    <property type="entry name" value="NADH-UBIQUINONE OXIDOREDUCTASE B8 SUBUNIT"/>
    <property type="match status" value="1"/>
</dbReference>
<evidence type="ECO:0000256" key="5">
    <source>
        <dbReference type="ARBA" id="ARBA00022448"/>
    </source>
</evidence>
<keyword evidence="15" id="KW-1185">Reference proteome</keyword>
<sequence length="98" mass="11001">MAAAWRSNLGKYVREIRIHLCQKSQSSQGTRDFLEKYYIGLKKDNPKLPILVRECSGIQPKMYARYGYGKESSVQLNNLDSEGVLQAMEKLVASGASS</sequence>
<dbReference type="Proteomes" id="UP001159405">
    <property type="component" value="Unassembled WGS sequence"/>
</dbReference>
<comment type="function">
    <text evidence="1">Accessory subunit of the mitochondrial membrane respiratory chain NADH dehydrogenase (Complex I), that is believed not to be involved in catalysis. Complex I functions in the transfer of electrons from NADH to the respiratory chain. The immediate electron acceptor for the enzyme is believed to be ubiquinone.</text>
</comment>
<name>A0ABN8NMM5_9CNID</name>
<protein>
    <recommendedName>
        <fullName evidence="4">NADH dehydrogenase [ubiquinone] 1 alpha subcomplex subunit 2</fullName>
    </recommendedName>
    <alternativeName>
        <fullName evidence="11">Complex I-B8</fullName>
    </alternativeName>
    <alternativeName>
        <fullName evidence="12">NADH-ubiquinone oxidoreductase B8 subunit</fullName>
    </alternativeName>
</protein>
<keyword evidence="6" id="KW-0679">Respiratory chain</keyword>
<proteinExistence type="inferred from homology"/>
<dbReference type="EMBL" id="CALNXK010000028">
    <property type="protein sequence ID" value="CAH3115279.1"/>
    <property type="molecule type" value="Genomic_DNA"/>
</dbReference>
<keyword evidence="10" id="KW-0472">Membrane</keyword>
<evidence type="ECO:0000313" key="14">
    <source>
        <dbReference type="EMBL" id="CAH3115279.1"/>
    </source>
</evidence>
<comment type="caution">
    <text evidence="14">The sequence shown here is derived from an EMBL/GenBank/DDBJ whole genome shotgun (WGS) entry which is preliminary data.</text>
</comment>
<keyword evidence="7" id="KW-0999">Mitochondrion inner membrane</keyword>
<evidence type="ECO:0000256" key="4">
    <source>
        <dbReference type="ARBA" id="ARBA00016394"/>
    </source>
</evidence>
<dbReference type="PANTHER" id="PTHR12878:SF0">
    <property type="entry name" value="NADH DEHYDROGENASE [UBIQUINONE] 1 ALPHA SUBCOMPLEX SUBUNIT 2"/>
    <property type="match status" value="1"/>
</dbReference>
<evidence type="ECO:0000256" key="11">
    <source>
        <dbReference type="ARBA" id="ARBA00031441"/>
    </source>
</evidence>
<evidence type="ECO:0000256" key="10">
    <source>
        <dbReference type="ARBA" id="ARBA00023136"/>
    </source>
</evidence>
<keyword evidence="8" id="KW-0249">Electron transport</keyword>
<gene>
    <name evidence="14" type="ORF">PLOB_00023543</name>
</gene>
<organism evidence="14 15">
    <name type="scientific">Porites lobata</name>
    <dbReference type="NCBI Taxonomy" id="104759"/>
    <lineage>
        <taxon>Eukaryota</taxon>
        <taxon>Metazoa</taxon>
        <taxon>Cnidaria</taxon>
        <taxon>Anthozoa</taxon>
        <taxon>Hexacorallia</taxon>
        <taxon>Scleractinia</taxon>
        <taxon>Fungiina</taxon>
        <taxon>Poritidae</taxon>
        <taxon>Porites</taxon>
    </lineage>
</organism>
<evidence type="ECO:0000256" key="8">
    <source>
        <dbReference type="ARBA" id="ARBA00022982"/>
    </source>
</evidence>
<dbReference type="SMART" id="SM00916">
    <property type="entry name" value="L51_S25_CI-B8"/>
    <property type="match status" value="1"/>
</dbReference>